<sequence>MPLRLELVPNGRRLFMIYRLHLLSVQTLPVGFYILPTIRCRAAFDSLLLLRQYTNSRLFIGRPARERRPCRHYFTSNLSFPTFSSFFFLFMDGIVGFKGTRIPKSGFGRWQVDFMRFNGLVQTRRRYAGEESGYIPCTYSERWSNEDWRLGVDKDTYTFNIHYNHRRG</sequence>
<dbReference type="EMBL" id="MU858164">
    <property type="protein sequence ID" value="KAK4210854.1"/>
    <property type="molecule type" value="Genomic_DNA"/>
</dbReference>
<keyword evidence="1" id="KW-0812">Transmembrane</keyword>
<organism evidence="2 3">
    <name type="scientific">Rhypophila decipiens</name>
    <dbReference type="NCBI Taxonomy" id="261697"/>
    <lineage>
        <taxon>Eukaryota</taxon>
        <taxon>Fungi</taxon>
        <taxon>Dikarya</taxon>
        <taxon>Ascomycota</taxon>
        <taxon>Pezizomycotina</taxon>
        <taxon>Sordariomycetes</taxon>
        <taxon>Sordariomycetidae</taxon>
        <taxon>Sordariales</taxon>
        <taxon>Naviculisporaceae</taxon>
        <taxon>Rhypophila</taxon>
    </lineage>
</organism>
<protein>
    <submittedName>
        <fullName evidence="2">Uncharacterized protein</fullName>
    </submittedName>
</protein>
<evidence type="ECO:0000313" key="2">
    <source>
        <dbReference type="EMBL" id="KAK4210854.1"/>
    </source>
</evidence>
<keyword evidence="3" id="KW-1185">Reference proteome</keyword>
<accession>A0AAN6Y1R9</accession>
<gene>
    <name evidence="2" type="ORF">QBC37DRAFT_428124</name>
</gene>
<evidence type="ECO:0000313" key="3">
    <source>
        <dbReference type="Proteomes" id="UP001301769"/>
    </source>
</evidence>
<dbReference type="Proteomes" id="UP001301769">
    <property type="component" value="Unassembled WGS sequence"/>
</dbReference>
<comment type="caution">
    <text evidence="2">The sequence shown here is derived from an EMBL/GenBank/DDBJ whole genome shotgun (WGS) entry which is preliminary data.</text>
</comment>
<name>A0AAN6Y1R9_9PEZI</name>
<feature type="transmembrane region" description="Helical" evidence="1">
    <location>
        <begin position="78"/>
        <end position="97"/>
    </location>
</feature>
<reference evidence="2" key="1">
    <citation type="journal article" date="2023" name="Mol. Phylogenet. Evol.">
        <title>Genome-scale phylogeny and comparative genomics of the fungal order Sordariales.</title>
        <authorList>
            <person name="Hensen N."/>
            <person name="Bonometti L."/>
            <person name="Westerberg I."/>
            <person name="Brannstrom I.O."/>
            <person name="Guillou S."/>
            <person name="Cros-Aarteil S."/>
            <person name="Calhoun S."/>
            <person name="Haridas S."/>
            <person name="Kuo A."/>
            <person name="Mondo S."/>
            <person name="Pangilinan J."/>
            <person name="Riley R."/>
            <person name="LaButti K."/>
            <person name="Andreopoulos B."/>
            <person name="Lipzen A."/>
            <person name="Chen C."/>
            <person name="Yan M."/>
            <person name="Daum C."/>
            <person name="Ng V."/>
            <person name="Clum A."/>
            <person name="Steindorff A."/>
            <person name="Ohm R.A."/>
            <person name="Martin F."/>
            <person name="Silar P."/>
            <person name="Natvig D.O."/>
            <person name="Lalanne C."/>
            <person name="Gautier V."/>
            <person name="Ament-Velasquez S.L."/>
            <person name="Kruys A."/>
            <person name="Hutchinson M.I."/>
            <person name="Powell A.J."/>
            <person name="Barry K."/>
            <person name="Miller A.N."/>
            <person name="Grigoriev I.V."/>
            <person name="Debuchy R."/>
            <person name="Gladieux P."/>
            <person name="Hiltunen Thoren M."/>
            <person name="Johannesson H."/>
        </authorList>
    </citation>
    <scope>NUCLEOTIDE SEQUENCE</scope>
    <source>
        <strain evidence="2">PSN293</strain>
    </source>
</reference>
<proteinExistence type="predicted"/>
<feature type="transmembrane region" description="Helical" evidence="1">
    <location>
        <begin position="20"/>
        <end position="38"/>
    </location>
</feature>
<keyword evidence="1" id="KW-0472">Membrane</keyword>
<keyword evidence="1" id="KW-1133">Transmembrane helix</keyword>
<dbReference type="AlphaFoldDB" id="A0AAN6Y1R9"/>
<evidence type="ECO:0000256" key="1">
    <source>
        <dbReference type="SAM" id="Phobius"/>
    </source>
</evidence>
<reference evidence="2" key="2">
    <citation type="submission" date="2023-05" db="EMBL/GenBank/DDBJ databases">
        <authorList>
            <consortium name="Lawrence Berkeley National Laboratory"/>
            <person name="Steindorff A."/>
            <person name="Hensen N."/>
            <person name="Bonometti L."/>
            <person name="Westerberg I."/>
            <person name="Brannstrom I.O."/>
            <person name="Guillou S."/>
            <person name="Cros-Aarteil S."/>
            <person name="Calhoun S."/>
            <person name="Haridas S."/>
            <person name="Kuo A."/>
            <person name="Mondo S."/>
            <person name="Pangilinan J."/>
            <person name="Riley R."/>
            <person name="Labutti K."/>
            <person name="Andreopoulos B."/>
            <person name="Lipzen A."/>
            <person name="Chen C."/>
            <person name="Yanf M."/>
            <person name="Daum C."/>
            <person name="Ng V."/>
            <person name="Clum A."/>
            <person name="Ohm R."/>
            <person name="Martin F."/>
            <person name="Silar P."/>
            <person name="Natvig D."/>
            <person name="Lalanne C."/>
            <person name="Gautier V."/>
            <person name="Ament-Velasquez S.L."/>
            <person name="Kruys A."/>
            <person name="Hutchinson M.I."/>
            <person name="Powell A.J."/>
            <person name="Barry K."/>
            <person name="Miller A.N."/>
            <person name="Grigoriev I.V."/>
            <person name="Debuchy R."/>
            <person name="Gladieux P."/>
            <person name="Thoren M.H."/>
            <person name="Johannesson H."/>
        </authorList>
    </citation>
    <scope>NUCLEOTIDE SEQUENCE</scope>
    <source>
        <strain evidence="2">PSN293</strain>
    </source>
</reference>